<comment type="caution">
    <text evidence="3">The sequence shown here is derived from an EMBL/GenBank/DDBJ whole genome shotgun (WGS) entry which is preliminary data.</text>
</comment>
<evidence type="ECO:0000313" key="3">
    <source>
        <dbReference type="EMBL" id="MDT0268954.1"/>
    </source>
</evidence>
<keyword evidence="4" id="KW-1185">Reference proteome</keyword>
<dbReference type="RefSeq" id="WP_311669033.1">
    <property type="nucleotide sequence ID" value="NZ_JAVREO010000013.1"/>
</dbReference>
<dbReference type="Pfam" id="PF13510">
    <property type="entry name" value="Fer2_4"/>
    <property type="match status" value="1"/>
</dbReference>
<feature type="compositionally biased region" description="Basic and acidic residues" evidence="2">
    <location>
        <begin position="107"/>
        <end position="118"/>
    </location>
</feature>
<evidence type="ECO:0000256" key="1">
    <source>
        <dbReference type="ARBA" id="ARBA00023002"/>
    </source>
</evidence>
<dbReference type="InterPro" id="IPR042204">
    <property type="entry name" value="2Fe-2S-bd_N"/>
</dbReference>
<dbReference type="EMBL" id="JAVREO010000013">
    <property type="protein sequence ID" value="MDT0268954.1"/>
    <property type="molecule type" value="Genomic_DNA"/>
</dbReference>
<dbReference type="Proteomes" id="UP001183410">
    <property type="component" value="Unassembled WGS sequence"/>
</dbReference>
<gene>
    <name evidence="3" type="ORF">RM844_21960</name>
</gene>
<proteinExistence type="predicted"/>
<feature type="region of interest" description="Disordered" evidence="2">
    <location>
        <begin position="89"/>
        <end position="118"/>
    </location>
</feature>
<accession>A0ABU2JWS2</accession>
<organism evidence="3 4">
    <name type="scientific">Streptomyces chisholmiae</name>
    <dbReference type="NCBI Taxonomy" id="3075540"/>
    <lineage>
        <taxon>Bacteria</taxon>
        <taxon>Bacillati</taxon>
        <taxon>Actinomycetota</taxon>
        <taxon>Actinomycetes</taxon>
        <taxon>Kitasatosporales</taxon>
        <taxon>Streptomycetaceae</taxon>
        <taxon>Streptomyces</taxon>
    </lineage>
</organism>
<sequence length="118" mass="12604">MSGDDRQTVGPERLTLYFEGRPVPARPGQTVGGALHAAGVTAWRETRGRGRPRGLFCGIGMCFDCLITVDGRPARRACLEPVADGMRLTAGAPTEIGSVETAGPQETDPREEHHDHPA</sequence>
<dbReference type="InterPro" id="IPR036010">
    <property type="entry name" value="2Fe-2S_ferredoxin-like_sf"/>
</dbReference>
<dbReference type="Gene3D" id="3.10.20.440">
    <property type="entry name" value="2Fe-2S iron-sulphur cluster binding domain, sarcosine oxidase, alpha subunit, N-terminal domain"/>
    <property type="match status" value="1"/>
</dbReference>
<dbReference type="SUPFAM" id="SSF54292">
    <property type="entry name" value="2Fe-2S ferredoxin-like"/>
    <property type="match status" value="1"/>
</dbReference>
<keyword evidence="1" id="KW-0560">Oxidoreductase</keyword>
<evidence type="ECO:0000313" key="4">
    <source>
        <dbReference type="Proteomes" id="UP001183410"/>
    </source>
</evidence>
<evidence type="ECO:0000256" key="2">
    <source>
        <dbReference type="SAM" id="MobiDB-lite"/>
    </source>
</evidence>
<reference evidence="4" key="1">
    <citation type="submission" date="2023-07" db="EMBL/GenBank/DDBJ databases">
        <title>30 novel species of actinomycetes from the DSMZ collection.</title>
        <authorList>
            <person name="Nouioui I."/>
        </authorList>
    </citation>
    <scope>NUCLEOTIDE SEQUENCE [LARGE SCALE GENOMIC DNA]</scope>
    <source>
        <strain evidence="4">DSM 44915</strain>
    </source>
</reference>
<protein>
    <submittedName>
        <fullName evidence="3">(2Fe-2S)-binding protein</fullName>
    </submittedName>
</protein>
<name>A0ABU2JWS2_9ACTN</name>